<keyword evidence="1" id="KW-0732">Signal</keyword>
<feature type="chain" id="PRO_5002517742" description="DUF411 domain-containing protein" evidence="1">
    <location>
        <begin position="23"/>
        <end position="144"/>
    </location>
</feature>
<dbReference type="SUPFAM" id="SSF52833">
    <property type="entry name" value="Thioredoxin-like"/>
    <property type="match status" value="1"/>
</dbReference>
<dbReference type="EMBL" id="CP011412">
    <property type="protein sequence ID" value="AKH20962.1"/>
    <property type="molecule type" value="Genomic_DNA"/>
</dbReference>
<accession>A0A0F7JZ35</accession>
<keyword evidence="3" id="KW-1185">Reference proteome</keyword>
<reference evidence="2 3" key="1">
    <citation type="journal article" date="2015" name="Genome Announc.">
        <title>Complete Genome Sequence of Sedimenticola thiotaurini Strain SIP-G1, a Polyphosphate- and Polyhydroxyalkanoate-Accumulating Sulfur-Oxidizing Gammaproteobacterium Isolated from Salt Marsh Sediments.</title>
        <authorList>
            <person name="Flood B.E."/>
            <person name="Jones D.S."/>
            <person name="Bailey J.V."/>
        </authorList>
    </citation>
    <scope>NUCLEOTIDE SEQUENCE [LARGE SCALE GENOMIC DNA]</scope>
    <source>
        <strain evidence="2 3">SIP-G1</strain>
    </source>
</reference>
<organism evidence="2 3">
    <name type="scientific">Sedimenticola thiotaurini</name>
    <dbReference type="NCBI Taxonomy" id="1543721"/>
    <lineage>
        <taxon>Bacteria</taxon>
        <taxon>Pseudomonadati</taxon>
        <taxon>Pseudomonadota</taxon>
        <taxon>Gammaproteobacteria</taxon>
        <taxon>Chromatiales</taxon>
        <taxon>Sedimenticolaceae</taxon>
        <taxon>Sedimenticola</taxon>
    </lineage>
</organism>
<dbReference type="AlphaFoldDB" id="A0A0F7JZ35"/>
<dbReference type="InterPro" id="IPR036249">
    <property type="entry name" value="Thioredoxin-like_sf"/>
</dbReference>
<name>A0A0F7JZ35_9GAMM</name>
<evidence type="ECO:0000256" key="1">
    <source>
        <dbReference type="SAM" id="SignalP"/>
    </source>
</evidence>
<dbReference type="PATRIC" id="fig|1543721.4.peg.2496"/>
<protein>
    <recommendedName>
        <fullName evidence="4">DUF411 domain-containing protein</fullName>
    </recommendedName>
</protein>
<evidence type="ECO:0000313" key="3">
    <source>
        <dbReference type="Proteomes" id="UP000034410"/>
    </source>
</evidence>
<gene>
    <name evidence="2" type="ORF">AAY24_12065</name>
</gene>
<proteinExistence type="predicted"/>
<feature type="signal peptide" evidence="1">
    <location>
        <begin position="1"/>
        <end position="22"/>
    </location>
</feature>
<evidence type="ECO:0000313" key="2">
    <source>
        <dbReference type="EMBL" id="AKH20962.1"/>
    </source>
</evidence>
<evidence type="ECO:0008006" key="4">
    <source>
        <dbReference type="Google" id="ProtNLM"/>
    </source>
</evidence>
<dbReference type="OrthoDB" id="14727at2"/>
<dbReference type="Pfam" id="PF04214">
    <property type="entry name" value="DUF411"/>
    <property type="match status" value="1"/>
</dbReference>
<dbReference type="InterPro" id="IPR007332">
    <property type="entry name" value="DUF411"/>
</dbReference>
<dbReference type="Proteomes" id="UP000034410">
    <property type="component" value="Chromosome"/>
</dbReference>
<dbReference type="RefSeq" id="WP_046859891.1">
    <property type="nucleotide sequence ID" value="NZ_CP011412.1"/>
</dbReference>
<dbReference type="KEGG" id="seds:AAY24_12065"/>
<sequence>MKPIFRQLATALLGLAVSSVTAGELITVYKSPSCGCCNAWIKHLRDNGFAVQAHDTRRMTLVKQSLGVPASHSSCHTAEVSGYVIEGHVPAADIQRLLRDKPAVAGLAVPGMPMGSPGMEGARKDPYQVLTFDAVGNSQVYADY</sequence>